<evidence type="ECO:0000256" key="1">
    <source>
        <dbReference type="SAM" id="MobiDB-lite"/>
    </source>
</evidence>
<name>A0A183NDP3_9TREM</name>
<evidence type="ECO:0000313" key="2">
    <source>
        <dbReference type="EMBL" id="VDO68694.1"/>
    </source>
</evidence>
<dbReference type="Proteomes" id="UP000269396">
    <property type="component" value="Unassembled WGS sequence"/>
</dbReference>
<accession>A0A183NDP3</accession>
<gene>
    <name evidence="2" type="ORF">SMTD_LOCUS229</name>
</gene>
<evidence type="ECO:0000313" key="3">
    <source>
        <dbReference type="Proteomes" id="UP000269396"/>
    </source>
</evidence>
<organism evidence="2 3">
    <name type="scientific">Schistosoma mattheei</name>
    <dbReference type="NCBI Taxonomy" id="31246"/>
    <lineage>
        <taxon>Eukaryota</taxon>
        <taxon>Metazoa</taxon>
        <taxon>Spiralia</taxon>
        <taxon>Lophotrochozoa</taxon>
        <taxon>Platyhelminthes</taxon>
        <taxon>Trematoda</taxon>
        <taxon>Digenea</taxon>
        <taxon>Strigeidida</taxon>
        <taxon>Schistosomatoidea</taxon>
        <taxon>Schistosomatidae</taxon>
        <taxon>Schistosoma</taxon>
    </lineage>
</organism>
<reference evidence="2 3" key="1">
    <citation type="submission" date="2018-11" db="EMBL/GenBank/DDBJ databases">
        <authorList>
            <consortium name="Pathogen Informatics"/>
        </authorList>
    </citation>
    <scope>NUCLEOTIDE SEQUENCE [LARGE SCALE GENOMIC DNA]</scope>
    <source>
        <strain>Denwood</strain>
        <strain evidence="3">Zambia</strain>
    </source>
</reference>
<keyword evidence="3" id="KW-1185">Reference proteome</keyword>
<sequence>MGENKPHSSGGRNQKEADMKWIRHIHIDESTQLRHKTSPHMESSRPKVEGKTKEHIRPRTGDRHEKNERQLDRTGKEGSEQSELENAGCRPILHWG</sequence>
<feature type="compositionally biased region" description="Basic and acidic residues" evidence="1">
    <location>
        <begin position="42"/>
        <end position="79"/>
    </location>
</feature>
<feature type="region of interest" description="Disordered" evidence="1">
    <location>
        <begin position="27"/>
        <end position="96"/>
    </location>
</feature>
<protein>
    <submittedName>
        <fullName evidence="2">Uncharacterized protein</fullName>
    </submittedName>
</protein>
<proteinExistence type="predicted"/>
<dbReference type="EMBL" id="UZAL01000174">
    <property type="protein sequence ID" value="VDO68694.1"/>
    <property type="molecule type" value="Genomic_DNA"/>
</dbReference>
<dbReference type="AlphaFoldDB" id="A0A183NDP3"/>